<sequence length="69" mass="7120">MKFAYLAIVFLVGMTHMPNSFTSALPSTPAVATNPAGSAQPQKLERRMFAAIAAAIAAARGGAALMRGQ</sequence>
<accession>A0A9W8AVA9</accession>
<keyword evidence="1" id="KW-0732">Signal</keyword>
<feature type="non-terminal residue" evidence="2">
    <location>
        <position position="69"/>
    </location>
</feature>
<comment type="caution">
    <text evidence="2">The sequence shown here is derived from an EMBL/GenBank/DDBJ whole genome shotgun (WGS) entry which is preliminary data.</text>
</comment>
<dbReference type="AlphaFoldDB" id="A0A9W8AVA9"/>
<gene>
    <name evidence="2" type="ORF">IWQ62_001775</name>
</gene>
<feature type="signal peptide" evidence="1">
    <location>
        <begin position="1"/>
        <end position="24"/>
    </location>
</feature>
<evidence type="ECO:0000256" key="1">
    <source>
        <dbReference type="SAM" id="SignalP"/>
    </source>
</evidence>
<feature type="chain" id="PRO_5040736418" evidence="1">
    <location>
        <begin position="25"/>
        <end position="69"/>
    </location>
</feature>
<dbReference type="EMBL" id="JANBPY010000316">
    <property type="protein sequence ID" value="KAJ1967565.1"/>
    <property type="molecule type" value="Genomic_DNA"/>
</dbReference>
<protein>
    <submittedName>
        <fullName evidence="2">Uncharacterized protein</fullName>
    </submittedName>
</protein>
<reference evidence="2" key="1">
    <citation type="submission" date="2022-07" db="EMBL/GenBank/DDBJ databases">
        <title>Phylogenomic reconstructions and comparative analyses of Kickxellomycotina fungi.</title>
        <authorList>
            <person name="Reynolds N.K."/>
            <person name="Stajich J.E."/>
            <person name="Barry K."/>
            <person name="Grigoriev I.V."/>
            <person name="Crous P."/>
            <person name="Smith M.E."/>
        </authorList>
    </citation>
    <scope>NUCLEOTIDE SEQUENCE</scope>
    <source>
        <strain evidence="2">RSA 1196</strain>
    </source>
</reference>
<evidence type="ECO:0000313" key="3">
    <source>
        <dbReference type="Proteomes" id="UP001150925"/>
    </source>
</evidence>
<proteinExistence type="predicted"/>
<keyword evidence="3" id="KW-1185">Reference proteome</keyword>
<evidence type="ECO:0000313" key="2">
    <source>
        <dbReference type="EMBL" id="KAJ1967565.1"/>
    </source>
</evidence>
<dbReference type="Proteomes" id="UP001150925">
    <property type="component" value="Unassembled WGS sequence"/>
</dbReference>
<organism evidence="2 3">
    <name type="scientific">Dispira parvispora</name>
    <dbReference type="NCBI Taxonomy" id="1520584"/>
    <lineage>
        <taxon>Eukaryota</taxon>
        <taxon>Fungi</taxon>
        <taxon>Fungi incertae sedis</taxon>
        <taxon>Zoopagomycota</taxon>
        <taxon>Kickxellomycotina</taxon>
        <taxon>Dimargaritomycetes</taxon>
        <taxon>Dimargaritales</taxon>
        <taxon>Dimargaritaceae</taxon>
        <taxon>Dispira</taxon>
    </lineage>
</organism>
<name>A0A9W8AVA9_9FUNG</name>